<gene>
    <name evidence="1" type="ORF">GQE98_07180</name>
</gene>
<dbReference type="RefSeq" id="WP_161315002.1">
    <property type="nucleotide sequence ID" value="NZ_WTUW01000002.1"/>
</dbReference>
<comment type="caution">
    <text evidence="1">The sequence shown here is derived from an EMBL/GenBank/DDBJ whole genome shotgun (WGS) entry which is preliminary data.</text>
</comment>
<reference evidence="1 2" key="1">
    <citation type="submission" date="2019-12" db="EMBL/GenBank/DDBJ databases">
        <title>Snethiella sp. nov. sp. isolated from sea sand.</title>
        <authorList>
            <person name="Kim J."/>
            <person name="Jeong S.E."/>
            <person name="Jung H.S."/>
            <person name="Jeon C.O."/>
        </authorList>
    </citation>
    <scope>NUCLEOTIDE SEQUENCE [LARGE SCALE GENOMIC DNA]</scope>
    <source>
        <strain evidence="1 2">DP05</strain>
    </source>
</reference>
<proteinExistence type="predicted"/>
<accession>A0A6L8W851</accession>
<name>A0A6L8W851_9PROT</name>
<dbReference type="EMBL" id="WTUW01000002">
    <property type="protein sequence ID" value="MZR30417.1"/>
    <property type="molecule type" value="Genomic_DNA"/>
</dbReference>
<evidence type="ECO:0000313" key="1">
    <source>
        <dbReference type="EMBL" id="MZR30417.1"/>
    </source>
</evidence>
<evidence type="ECO:0000313" key="2">
    <source>
        <dbReference type="Proteomes" id="UP000476030"/>
    </source>
</evidence>
<sequence length="130" mass="14702">MSRDGFCARQFQLSIVFIDYHRWAVGWKISPKMDTKFILAFLFWASTSGPGDYEADVELYLEPQLDAVAEFNLGFTAHASTKRVQLIVPSVPLNVGGKGALVLRQKVNVEEKEIFRMPILETQPVPTKDK</sequence>
<protein>
    <submittedName>
        <fullName evidence="1">Uncharacterized protein</fullName>
    </submittedName>
</protein>
<dbReference type="AlphaFoldDB" id="A0A6L8W851"/>
<dbReference type="Proteomes" id="UP000476030">
    <property type="component" value="Unassembled WGS sequence"/>
</dbReference>
<organism evidence="1 2">
    <name type="scientific">Sneathiella litorea</name>
    <dbReference type="NCBI Taxonomy" id="2606216"/>
    <lineage>
        <taxon>Bacteria</taxon>
        <taxon>Pseudomonadati</taxon>
        <taxon>Pseudomonadota</taxon>
        <taxon>Alphaproteobacteria</taxon>
        <taxon>Sneathiellales</taxon>
        <taxon>Sneathiellaceae</taxon>
        <taxon>Sneathiella</taxon>
    </lineage>
</organism>
<keyword evidence="2" id="KW-1185">Reference proteome</keyword>